<name>A0A1H1E3Q2_9MICC</name>
<dbReference type="GO" id="GO:0016491">
    <property type="term" value="F:oxidoreductase activity"/>
    <property type="evidence" value="ECO:0007669"/>
    <property type="project" value="InterPro"/>
</dbReference>
<reference evidence="2 3" key="1">
    <citation type="submission" date="2016-10" db="EMBL/GenBank/DDBJ databases">
        <authorList>
            <person name="de Groot N.N."/>
        </authorList>
    </citation>
    <scope>NUCLEOTIDE SEQUENCE [LARGE SCALE GENOMIC DNA]</scope>
    <source>
        <strain evidence="2 3">DSM 20117</strain>
    </source>
</reference>
<dbReference type="STRING" id="37928.SAMN04489742_2750"/>
<dbReference type="AlphaFoldDB" id="A0A1H1E3Q2"/>
<dbReference type="Gene3D" id="3.40.50.360">
    <property type="match status" value="1"/>
</dbReference>
<gene>
    <name evidence="2" type="ORF">SAMN04489742_2750</name>
</gene>
<evidence type="ECO:0000313" key="2">
    <source>
        <dbReference type="EMBL" id="SDQ83385.1"/>
    </source>
</evidence>
<dbReference type="SUPFAM" id="SSF52218">
    <property type="entry name" value="Flavoproteins"/>
    <property type="match status" value="1"/>
</dbReference>
<dbReference type="InterPro" id="IPR029039">
    <property type="entry name" value="Flavoprotein-like_sf"/>
</dbReference>
<dbReference type="InterPro" id="IPR005025">
    <property type="entry name" value="FMN_Rdtase-like_dom"/>
</dbReference>
<keyword evidence="3" id="KW-1185">Reference proteome</keyword>
<evidence type="ECO:0000259" key="1">
    <source>
        <dbReference type="Pfam" id="PF03358"/>
    </source>
</evidence>
<organism evidence="2 3">
    <name type="scientific">Crystallibacter crystallopoietes</name>
    <dbReference type="NCBI Taxonomy" id="37928"/>
    <lineage>
        <taxon>Bacteria</taxon>
        <taxon>Bacillati</taxon>
        <taxon>Actinomycetota</taxon>
        <taxon>Actinomycetes</taxon>
        <taxon>Micrococcales</taxon>
        <taxon>Micrococcaceae</taxon>
        <taxon>Crystallibacter</taxon>
    </lineage>
</organism>
<dbReference type="EMBL" id="FNKH01000002">
    <property type="protein sequence ID" value="SDQ83385.1"/>
    <property type="molecule type" value="Genomic_DNA"/>
</dbReference>
<proteinExistence type="predicted"/>
<accession>A0A1H1E3Q2</accession>
<protein>
    <submittedName>
        <fullName evidence="2">Multimeric flavodoxin WrbA</fullName>
    </submittedName>
</protein>
<sequence>MEVNPEQPVNNLKANVPFGVAARQHRRQNGPMDDVKLKALALVCTLTPSPKPSSSELLARQVIQQLGSQGVECDLIRVVDHDIKPGVQTDMGDGDEWPRIREQILGSDILVLATPIWLGHPASLAQKVLERLDAELSETDGQSRPSMYDKVALVAVVGNEDGAHHVTAELYQGLGDVGFSIPAQGSTYWVGEAMHGTDFQDLPETPEVTATTTATSARNAVHLAASLKKMPYPTG</sequence>
<feature type="domain" description="NADPH-dependent FMN reductase-like" evidence="1">
    <location>
        <begin position="49"/>
        <end position="184"/>
    </location>
</feature>
<dbReference type="Proteomes" id="UP000181917">
    <property type="component" value="Unassembled WGS sequence"/>
</dbReference>
<dbReference type="Pfam" id="PF03358">
    <property type="entry name" value="FMN_red"/>
    <property type="match status" value="1"/>
</dbReference>
<evidence type="ECO:0000313" key="3">
    <source>
        <dbReference type="Proteomes" id="UP000181917"/>
    </source>
</evidence>